<evidence type="ECO:0000313" key="3">
    <source>
        <dbReference type="EMBL" id="MCX3063756.1"/>
    </source>
</evidence>
<dbReference type="EMBL" id="JAPHNL010000321">
    <property type="protein sequence ID" value="MCX3063756.1"/>
    <property type="molecule type" value="Genomic_DNA"/>
</dbReference>
<gene>
    <name evidence="3" type="ORF">OFY01_29165</name>
</gene>
<keyword evidence="4" id="KW-1185">Reference proteome</keyword>
<organism evidence="3 4">
    <name type="scientific">Streptomyces beihaiensis</name>
    <dbReference type="NCBI Taxonomy" id="2984495"/>
    <lineage>
        <taxon>Bacteria</taxon>
        <taxon>Bacillati</taxon>
        <taxon>Actinomycetota</taxon>
        <taxon>Actinomycetes</taxon>
        <taxon>Kitasatosporales</taxon>
        <taxon>Streptomycetaceae</taxon>
        <taxon>Streptomyces</taxon>
    </lineage>
</organism>
<dbReference type="InterPro" id="IPR001638">
    <property type="entry name" value="Solute-binding_3/MltF_N"/>
</dbReference>
<name>A0ABT3U385_9ACTN</name>
<dbReference type="Gene3D" id="3.40.190.10">
    <property type="entry name" value="Periplasmic binding protein-like II"/>
    <property type="match status" value="2"/>
</dbReference>
<evidence type="ECO:0000256" key="1">
    <source>
        <dbReference type="ARBA" id="ARBA00022729"/>
    </source>
</evidence>
<dbReference type="Pfam" id="PF00497">
    <property type="entry name" value="SBP_bac_3"/>
    <property type="match status" value="1"/>
</dbReference>
<dbReference type="RefSeq" id="WP_266604958.1">
    <property type="nucleotide sequence ID" value="NZ_JAPHNL010000321.1"/>
</dbReference>
<proteinExistence type="predicted"/>
<feature type="domain" description="Solute-binding protein family 3/N-terminal" evidence="2">
    <location>
        <begin position="17"/>
        <end position="233"/>
    </location>
</feature>
<evidence type="ECO:0000313" key="4">
    <source>
        <dbReference type="Proteomes" id="UP001163064"/>
    </source>
</evidence>
<dbReference type="PANTHER" id="PTHR35936">
    <property type="entry name" value="MEMBRANE-BOUND LYTIC MUREIN TRANSGLYCOSYLASE F"/>
    <property type="match status" value="1"/>
</dbReference>
<keyword evidence="1" id="KW-0732">Signal</keyword>
<dbReference type="SUPFAM" id="SSF53850">
    <property type="entry name" value="Periplasmic binding protein-like II"/>
    <property type="match status" value="1"/>
</dbReference>
<evidence type="ECO:0000259" key="2">
    <source>
        <dbReference type="SMART" id="SM00062"/>
    </source>
</evidence>
<dbReference type="SMART" id="SM00062">
    <property type="entry name" value="PBPb"/>
    <property type="match status" value="1"/>
</dbReference>
<sequence>MTTSAIDLARDLAPTGVLRVSINLGNPVLAQGTPDAPSGITVALAREVAARLGLSVGFSCFDAARKSYAAMAEGQADLCFLAVDPAREKDVAFTTPYVHIQGVYAVPVDSSFVSAEDVDRDGVRVGVKKGSAYDLYLTRALRHATVVRGEDGVDVFHAEGLEVAAGIRQPLTAHVERRSELRLLEPAFMTIRQAMGTTKDRRPETVRFLNDTVTELLSSGFVAQALRDSGQDPMLAAAV</sequence>
<accession>A0ABT3U385</accession>
<comment type="caution">
    <text evidence="3">The sequence shown here is derived from an EMBL/GenBank/DDBJ whole genome shotgun (WGS) entry which is preliminary data.</text>
</comment>
<reference evidence="3" key="1">
    <citation type="submission" date="2022-10" db="EMBL/GenBank/DDBJ databases">
        <title>Streptomyces beihaiensis sp. nov., a chitin degrading actinobacterium, isolated from shrimp pond soil.</title>
        <authorList>
            <person name="Xie J."/>
            <person name="Shen N."/>
        </authorList>
    </citation>
    <scope>NUCLEOTIDE SEQUENCE</scope>
    <source>
        <strain evidence="3">GXMU-J5</strain>
    </source>
</reference>
<dbReference type="PANTHER" id="PTHR35936:SF17">
    <property type="entry name" value="ARGININE-BINDING EXTRACELLULAR PROTEIN ARTP"/>
    <property type="match status" value="1"/>
</dbReference>
<dbReference type="Proteomes" id="UP001163064">
    <property type="component" value="Unassembled WGS sequence"/>
</dbReference>
<protein>
    <submittedName>
        <fullName evidence="3">Transporter substrate-binding domain-containing protein</fullName>
    </submittedName>
</protein>